<dbReference type="PANTHER" id="PTHR15696">
    <property type="entry name" value="SMG-7 SUPPRESSOR WITH MORPHOLOGICAL EFFECT ON GENITALIA PROTEIN 7"/>
    <property type="match status" value="1"/>
</dbReference>
<reference evidence="1" key="1">
    <citation type="submission" date="2022-12" db="EMBL/GenBank/DDBJ databases">
        <authorList>
            <person name="Petersen C."/>
        </authorList>
    </citation>
    <scope>NUCLEOTIDE SEQUENCE</scope>
    <source>
        <strain evidence="1">IBT 21472</strain>
    </source>
</reference>
<dbReference type="EMBL" id="JAPZBO010000004">
    <property type="protein sequence ID" value="KAJ5318649.1"/>
    <property type="molecule type" value="Genomic_DNA"/>
</dbReference>
<dbReference type="Proteomes" id="UP001147746">
    <property type="component" value="Unassembled WGS sequence"/>
</dbReference>
<dbReference type="PANTHER" id="PTHR15696:SF0">
    <property type="entry name" value="TELOMERASE-BINDING PROTEIN EST1A"/>
    <property type="match status" value="1"/>
</dbReference>
<dbReference type="GO" id="GO:0070034">
    <property type="term" value="F:telomerase RNA binding"/>
    <property type="evidence" value="ECO:0007669"/>
    <property type="project" value="TreeGrafter"/>
</dbReference>
<evidence type="ECO:0000313" key="1">
    <source>
        <dbReference type="EMBL" id="KAJ5318649.1"/>
    </source>
</evidence>
<accession>A0A9W9PYQ9</accession>
<dbReference type="AlphaFoldDB" id="A0A9W9PYQ9"/>
<organism evidence="1 2">
    <name type="scientific">Penicillium atrosanguineum</name>
    <dbReference type="NCBI Taxonomy" id="1132637"/>
    <lineage>
        <taxon>Eukaryota</taxon>
        <taxon>Fungi</taxon>
        <taxon>Dikarya</taxon>
        <taxon>Ascomycota</taxon>
        <taxon>Pezizomycotina</taxon>
        <taxon>Eurotiomycetes</taxon>
        <taxon>Eurotiomycetidae</taxon>
        <taxon>Eurotiales</taxon>
        <taxon>Aspergillaceae</taxon>
        <taxon>Penicillium</taxon>
    </lineage>
</organism>
<reference evidence="1" key="2">
    <citation type="journal article" date="2023" name="IMA Fungus">
        <title>Comparative genomic study of the Penicillium genus elucidates a diverse pangenome and 15 lateral gene transfer events.</title>
        <authorList>
            <person name="Petersen C."/>
            <person name="Sorensen T."/>
            <person name="Nielsen M.R."/>
            <person name="Sondergaard T.E."/>
            <person name="Sorensen J.L."/>
            <person name="Fitzpatrick D.A."/>
            <person name="Frisvad J.C."/>
            <person name="Nielsen K.L."/>
        </authorList>
    </citation>
    <scope>NUCLEOTIDE SEQUENCE</scope>
    <source>
        <strain evidence="1">IBT 21472</strain>
    </source>
</reference>
<protein>
    <submittedName>
        <fullName evidence="1">Uncharacterized protein</fullName>
    </submittedName>
</protein>
<dbReference type="SUPFAM" id="SSF48452">
    <property type="entry name" value="TPR-like"/>
    <property type="match status" value="1"/>
</dbReference>
<dbReference type="Gene3D" id="1.25.40.10">
    <property type="entry name" value="Tetratricopeptide repeat domain"/>
    <property type="match status" value="1"/>
</dbReference>
<comment type="caution">
    <text evidence="1">The sequence shown here is derived from an EMBL/GenBank/DDBJ whole genome shotgun (WGS) entry which is preliminary data.</text>
</comment>
<dbReference type="InterPro" id="IPR045153">
    <property type="entry name" value="Est1/Ebs1-like"/>
</dbReference>
<keyword evidence="2" id="KW-1185">Reference proteome</keyword>
<dbReference type="GO" id="GO:0000184">
    <property type="term" value="P:nuclear-transcribed mRNA catabolic process, nonsense-mediated decay"/>
    <property type="evidence" value="ECO:0007669"/>
    <property type="project" value="TreeGrafter"/>
</dbReference>
<dbReference type="GO" id="GO:0042162">
    <property type="term" value="F:telomeric DNA binding"/>
    <property type="evidence" value="ECO:0007669"/>
    <property type="project" value="TreeGrafter"/>
</dbReference>
<evidence type="ECO:0000313" key="2">
    <source>
        <dbReference type="Proteomes" id="UP001147746"/>
    </source>
</evidence>
<dbReference type="GO" id="GO:0005697">
    <property type="term" value="C:telomerase holoenzyme complex"/>
    <property type="evidence" value="ECO:0007669"/>
    <property type="project" value="TreeGrafter"/>
</dbReference>
<sequence length="382" mass="43682">MLLNGIQSVLDRLLQRLPEKIKDMTEYIEYAREKMSQIVQPAPTFTAHWFECLSHLGWYRAQVGAWTGDRQCWIEYAQKTLNQAADISPGLAEIEHHLGKLAHDDDLRQLFHYTNSLVGVCSSETARNTISLFFNVCRPLSMNSAFIGCHRLLFTNTVNDDFDASENEFLDLLRKDMGLLDQGRQQLVYIACCNLASMFDYGKSKRDPDHGSALGLSQYAMLGSILAFDTLSILLQESADEATWPGIHTYLVFIWYMSSHAPYARILEKVEPLIPWRAIVQFLNNLLEEMKKTEYTASWSLDRGGARQLPEDFLIRGQWWSQGYYPHGFFDDALPEADRNDIEGPSADRQRRARLVYIGGCITKVGPTAAWMWGMIQGWMLT</sequence>
<name>A0A9W9PYQ9_9EURO</name>
<proteinExistence type="predicted"/>
<gene>
    <name evidence="1" type="ORF">N7476_005069</name>
</gene>
<dbReference type="InterPro" id="IPR011990">
    <property type="entry name" value="TPR-like_helical_dom_sf"/>
</dbReference>